<organism evidence="9 10">
    <name type="scientific">Aquella oligotrophica</name>
    <dbReference type="NCBI Taxonomy" id="2067065"/>
    <lineage>
        <taxon>Bacteria</taxon>
        <taxon>Pseudomonadati</taxon>
        <taxon>Pseudomonadota</taxon>
        <taxon>Betaproteobacteria</taxon>
        <taxon>Neisseriales</taxon>
        <taxon>Neisseriaceae</taxon>
        <taxon>Aquella</taxon>
    </lineage>
</organism>
<dbReference type="KEGG" id="nba:CUN60_01865"/>
<feature type="domain" description="O-antigen ligase-related" evidence="6">
    <location>
        <begin position="206"/>
        <end position="359"/>
    </location>
</feature>
<evidence type="ECO:0000256" key="2">
    <source>
        <dbReference type="ARBA" id="ARBA00022692"/>
    </source>
</evidence>
<feature type="transmembrane region" description="Helical" evidence="5">
    <location>
        <begin position="89"/>
        <end position="111"/>
    </location>
</feature>
<dbReference type="RefSeq" id="WP_102950403.1">
    <property type="nucleotide sequence ID" value="NZ_CP024847.1"/>
</dbReference>
<keyword evidence="4 5" id="KW-0472">Membrane</keyword>
<dbReference type="InterPro" id="IPR051533">
    <property type="entry name" value="WaaL-like"/>
</dbReference>
<gene>
    <name evidence="9" type="ORF">CUN60_01865</name>
</gene>
<feature type="transmembrane region" description="Helical" evidence="5">
    <location>
        <begin position="220"/>
        <end position="236"/>
    </location>
</feature>
<dbReference type="InterPro" id="IPR007016">
    <property type="entry name" value="O-antigen_ligase-rel_domated"/>
</dbReference>
<dbReference type="Pfam" id="PF04932">
    <property type="entry name" value="Wzy_C"/>
    <property type="match status" value="1"/>
</dbReference>
<comment type="subcellular location">
    <subcellularLocation>
        <location evidence="1">Membrane</location>
        <topology evidence="1">Multi-pass membrane protein</topology>
    </subcellularLocation>
</comment>
<feature type="transmembrane region" description="Helical" evidence="5">
    <location>
        <begin position="175"/>
        <end position="191"/>
    </location>
</feature>
<evidence type="ECO:0000256" key="4">
    <source>
        <dbReference type="ARBA" id="ARBA00023136"/>
    </source>
</evidence>
<dbReference type="OrthoDB" id="4448at2"/>
<feature type="transmembrane region" description="Helical" evidence="5">
    <location>
        <begin position="64"/>
        <end position="83"/>
    </location>
</feature>
<keyword evidence="3 5" id="KW-1133">Transmembrane helix</keyword>
<feature type="transmembrane region" description="Helical" evidence="5">
    <location>
        <begin position="37"/>
        <end position="57"/>
    </location>
</feature>
<feature type="transmembrane region" description="Helical" evidence="5">
    <location>
        <begin position="198"/>
        <end position="214"/>
    </location>
</feature>
<feature type="transmembrane region" description="Helical" evidence="5">
    <location>
        <begin position="343"/>
        <end position="368"/>
    </location>
</feature>
<name>A0A2I7N3S7_9NEIS</name>
<feature type="transmembrane region" description="Helical" evidence="5">
    <location>
        <begin position="400"/>
        <end position="418"/>
    </location>
</feature>
<dbReference type="InterPro" id="IPR031726">
    <property type="entry name" value="PglL_A"/>
</dbReference>
<proteinExistence type="predicted"/>
<feature type="transmembrane region" description="Helical" evidence="5">
    <location>
        <begin position="245"/>
        <end position="263"/>
    </location>
</feature>
<protein>
    <recommendedName>
        <fullName evidence="11">O-antigen ligase</fullName>
    </recommendedName>
</protein>
<feature type="domain" description="Protein glycosylation ligase" evidence="8">
    <location>
        <begin position="165"/>
        <end position="189"/>
    </location>
</feature>
<accession>A0A2I7N3S7</accession>
<dbReference type="PANTHER" id="PTHR37422:SF21">
    <property type="entry name" value="EXOQ-LIKE PROTEIN"/>
    <property type="match status" value="1"/>
</dbReference>
<dbReference type="PANTHER" id="PTHR37422">
    <property type="entry name" value="TEICHURONIC ACID BIOSYNTHESIS PROTEIN TUAE"/>
    <property type="match status" value="1"/>
</dbReference>
<dbReference type="EMBL" id="CP024847">
    <property type="protein sequence ID" value="AUR51103.1"/>
    <property type="molecule type" value="Genomic_DNA"/>
</dbReference>
<dbReference type="Proteomes" id="UP000236655">
    <property type="component" value="Chromosome"/>
</dbReference>
<evidence type="ECO:0000256" key="3">
    <source>
        <dbReference type="ARBA" id="ARBA00022989"/>
    </source>
</evidence>
<dbReference type="InterPro" id="IPR021797">
    <property type="entry name" value="Wzy_C_2"/>
</dbReference>
<feature type="transmembrane region" description="Helical" evidence="5">
    <location>
        <begin position="425"/>
        <end position="442"/>
    </location>
</feature>
<sequence>MSKIQTLDKFAIIAGLAGIFILPQLNNVHYDPQPQFWAEITAAWAMLGMFIIMLYSFKKISIPTITVPLALFGIYLASQSFFVTIDFPGLSYVTALEMFICILFAIAISSYKNRYSLSHLMQIFCYIMLIGCILQTLIGFIQYTGSAAHFGDLIFYDSDHPTTNIFGHFGQRNHYAHYLTWGTFAIIYLYIQKKLPTNVFYTLITWLTFSITIAASRSVLIYFPAAVMICFIYFCLKRDLPSKKLLVTIIATTIILFAMEYLYPLIHHVFTSQNNISSGLERISADSGTGRRGVEWAKAWLVFTDHPFWGIGWNEYAKEGVLLHHLFPKAPPNDGLFTNCHNLILQLLAETGIIGTAITILGIIIIIYRSIKNEASIAMIVLMCMLSTTLIHSLNEYPLWYMYFLAGFIMFLSMDKPLFSINSNLVAGISALPLLFTIYIMIKGSFIFDRMVNYYDTPDNQKDFISNAEYLQNLVDHNIFWSYFAIYTLDNYINVDTAFSNALFPTSIQLKYTTRFDQFHPYPDTLIKEAMLQWNIGNKEKAKQLVNLAVLAFPVYKKSFQETLKAKKYLPLRELVKP</sequence>
<evidence type="ECO:0000256" key="1">
    <source>
        <dbReference type="ARBA" id="ARBA00004141"/>
    </source>
</evidence>
<feature type="domain" description="Virulence factor membrane-bound polymerase C-terminal" evidence="7">
    <location>
        <begin position="383"/>
        <end position="562"/>
    </location>
</feature>
<evidence type="ECO:0008006" key="11">
    <source>
        <dbReference type="Google" id="ProtNLM"/>
    </source>
</evidence>
<reference evidence="10" key="1">
    <citation type="submission" date="2017-11" db="EMBL/GenBank/DDBJ databases">
        <authorList>
            <person name="Chan K.G."/>
            <person name="Lee L.S."/>
        </authorList>
    </citation>
    <scope>NUCLEOTIDE SEQUENCE [LARGE SCALE GENOMIC DNA]</scope>
    <source>
        <strain evidence="10">DSM 100970</strain>
    </source>
</reference>
<dbReference type="AlphaFoldDB" id="A0A2I7N3S7"/>
<feature type="transmembrane region" description="Helical" evidence="5">
    <location>
        <begin position="7"/>
        <end position="25"/>
    </location>
</feature>
<keyword evidence="10" id="KW-1185">Reference proteome</keyword>
<feature type="transmembrane region" description="Helical" evidence="5">
    <location>
        <begin position="123"/>
        <end position="143"/>
    </location>
</feature>
<dbReference type="Pfam" id="PF11846">
    <property type="entry name" value="Wzy_C_2"/>
    <property type="match status" value="1"/>
</dbReference>
<evidence type="ECO:0000313" key="10">
    <source>
        <dbReference type="Proteomes" id="UP000236655"/>
    </source>
</evidence>
<dbReference type="Pfam" id="PF15864">
    <property type="entry name" value="PglL_A"/>
    <property type="match status" value="1"/>
</dbReference>
<keyword evidence="2 5" id="KW-0812">Transmembrane</keyword>
<dbReference type="GO" id="GO:0016020">
    <property type="term" value="C:membrane"/>
    <property type="evidence" value="ECO:0007669"/>
    <property type="project" value="UniProtKB-SubCell"/>
</dbReference>
<evidence type="ECO:0000259" key="6">
    <source>
        <dbReference type="Pfam" id="PF04932"/>
    </source>
</evidence>
<evidence type="ECO:0000259" key="8">
    <source>
        <dbReference type="Pfam" id="PF15864"/>
    </source>
</evidence>
<evidence type="ECO:0000256" key="5">
    <source>
        <dbReference type="SAM" id="Phobius"/>
    </source>
</evidence>
<evidence type="ECO:0000313" key="9">
    <source>
        <dbReference type="EMBL" id="AUR51103.1"/>
    </source>
</evidence>
<evidence type="ECO:0000259" key="7">
    <source>
        <dbReference type="Pfam" id="PF11846"/>
    </source>
</evidence>